<dbReference type="EMBL" id="LCDA01000001">
    <property type="protein sequence ID" value="KKS43481.1"/>
    <property type="molecule type" value="Genomic_DNA"/>
</dbReference>
<evidence type="ECO:0000313" key="2">
    <source>
        <dbReference type="EMBL" id="KKS43481.1"/>
    </source>
</evidence>
<feature type="transmembrane region" description="Helical" evidence="1">
    <location>
        <begin position="38"/>
        <end position="60"/>
    </location>
</feature>
<sequence>MLGIRRTKLHDKPLTPVVINDLINTKENVPTPPKKVRILPWIILGLVISLILAGIGTLIWKLVQSTKQPDLIINAPDTSNPSITPIPTPLGETTTLITQDLLFEDKPYRNELARFLINVPLGWQIDDSGESGSILVIVDPKATIASGSALLTFVNVSTGKASGETLESYVQSARDGLIKSFSQYVIKEDKDMTISGNTYHLIGGSYQANGTTMKNRNLLLVFDNRGYAISATAPESVWSKKELLLNATIFSFKNF</sequence>
<name>A0A0G1BAU9_9BACT</name>
<evidence type="ECO:0008006" key="4">
    <source>
        <dbReference type="Google" id="ProtNLM"/>
    </source>
</evidence>
<organism evidence="2 3">
    <name type="scientific">Candidatus Collierbacteria bacterium GW2011_GWA2_42_17</name>
    <dbReference type="NCBI Taxonomy" id="1618378"/>
    <lineage>
        <taxon>Bacteria</taxon>
        <taxon>Candidatus Collieribacteriota</taxon>
    </lineage>
</organism>
<comment type="caution">
    <text evidence="2">The sequence shown here is derived from an EMBL/GenBank/DDBJ whole genome shotgun (WGS) entry which is preliminary data.</text>
</comment>
<keyword evidence="1" id="KW-1133">Transmembrane helix</keyword>
<proteinExistence type="predicted"/>
<dbReference type="AlphaFoldDB" id="A0A0G1BAU9"/>
<protein>
    <recommendedName>
        <fullName evidence="4">PsbP C-terminal domain-containing protein</fullName>
    </recommendedName>
</protein>
<dbReference type="Gene3D" id="3.40.1000.10">
    <property type="entry name" value="Mog1/PsbP, alpha/beta/alpha sandwich"/>
    <property type="match status" value="1"/>
</dbReference>
<keyword evidence="1" id="KW-0472">Membrane</keyword>
<dbReference type="Proteomes" id="UP000033854">
    <property type="component" value="Unassembled WGS sequence"/>
</dbReference>
<evidence type="ECO:0000256" key="1">
    <source>
        <dbReference type="SAM" id="Phobius"/>
    </source>
</evidence>
<gene>
    <name evidence="2" type="ORF">UV06_C0001G0215</name>
</gene>
<reference evidence="2 3" key="1">
    <citation type="journal article" date="2015" name="Nature">
        <title>rRNA introns, odd ribosomes, and small enigmatic genomes across a large radiation of phyla.</title>
        <authorList>
            <person name="Brown C.T."/>
            <person name="Hug L.A."/>
            <person name="Thomas B.C."/>
            <person name="Sharon I."/>
            <person name="Castelle C.J."/>
            <person name="Singh A."/>
            <person name="Wilkins M.J."/>
            <person name="Williams K.H."/>
            <person name="Banfield J.F."/>
        </authorList>
    </citation>
    <scope>NUCLEOTIDE SEQUENCE [LARGE SCALE GENOMIC DNA]</scope>
</reference>
<keyword evidence="1" id="KW-0812">Transmembrane</keyword>
<evidence type="ECO:0000313" key="3">
    <source>
        <dbReference type="Proteomes" id="UP000033854"/>
    </source>
</evidence>
<accession>A0A0G1BAU9</accession>